<protein>
    <submittedName>
        <fullName evidence="1">Putative nuclease</fullName>
    </submittedName>
</protein>
<sequence length="135" mass="15321">MEQIRDVVRIKHNSPHGHTRFEAELTVLTFKDEDGFYIAYCPSLSLSDYGDSEEKAKENFAETLALYFETTVEWGTLTKDLKAHGWDVRSKKMKKINAPTLEQLQTSDPTYKSLIDSGTAFNVSRTNQSVQQAIA</sequence>
<evidence type="ECO:0000313" key="1">
    <source>
        <dbReference type="EMBL" id="DAD66349.1"/>
    </source>
</evidence>
<dbReference type="SUPFAM" id="SSF143100">
    <property type="entry name" value="TTHA1013/TTHA0281-like"/>
    <property type="match status" value="1"/>
</dbReference>
<organism evidence="1">
    <name type="scientific">Siphoviridae sp. ct4T77</name>
    <dbReference type="NCBI Taxonomy" id="2823563"/>
    <lineage>
        <taxon>Viruses</taxon>
        <taxon>Duplodnaviria</taxon>
        <taxon>Heunggongvirae</taxon>
        <taxon>Uroviricota</taxon>
        <taxon>Caudoviricetes</taxon>
    </lineage>
</organism>
<dbReference type="Gene3D" id="3.30.160.250">
    <property type="match status" value="1"/>
</dbReference>
<proteinExistence type="predicted"/>
<name>A0A8S5L8V4_9CAUD</name>
<dbReference type="InterPro" id="IPR035069">
    <property type="entry name" value="TTHA1013/TTHA0281-like"/>
</dbReference>
<accession>A0A8S5L8V4</accession>
<reference evidence="1" key="1">
    <citation type="journal article" date="2021" name="Proc. Natl. Acad. Sci. U.S.A.">
        <title>A Catalog of Tens of Thousands of Viruses from Human Metagenomes Reveals Hidden Associations with Chronic Diseases.</title>
        <authorList>
            <person name="Tisza M.J."/>
            <person name="Buck C.B."/>
        </authorList>
    </citation>
    <scope>NUCLEOTIDE SEQUENCE</scope>
    <source>
        <strain evidence="1">Ct4T77</strain>
    </source>
</reference>
<dbReference type="EMBL" id="BK014659">
    <property type="protein sequence ID" value="DAD66349.1"/>
    <property type="molecule type" value="Genomic_DNA"/>
</dbReference>